<name>Q98R45_MYCPU</name>
<dbReference type="InterPro" id="IPR027417">
    <property type="entry name" value="P-loop_NTPase"/>
</dbReference>
<dbReference type="PIR" id="E90532">
    <property type="entry name" value="E90532"/>
</dbReference>
<dbReference type="KEGG" id="mpu:MYPU_1650"/>
<dbReference type="PRINTS" id="PR00326">
    <property type="entry name" value="GTP1OBG"/>
</dbReference>
<dbReference type="Pfam" id="PF01926">
    <property type="entry name" value="MMR_HSR1"/>
    <property type="match status" value="1"/>
</dbReference>
<dbReference type="GO" id="GO:0046872">
    <property type="term" value="F:metal ion binding"/>
    <property type="evidence" value="ECO:0007669"/>
    <property type="project" value="UniProtKB-KW"/>
</dbReference>
<dbReference type="PANTHER" id="PTHR23305:SF18">
    <property type="entry name" value="OBG-TYPE G DOMAIN-CONTAINING PROTEIN"/>
    <property type="match status" value="1"/>
</dbReference>
<evidence type="ECO:0000256" key="5">
    <source>
        <dbReference type="ARBA" id="ARBA00022842"/>
    </source>
</evidence>
<dbReference type="EMBL" id="AL445563">
    <property type="protein sequence ID" value="CAC13338.1"/>
    <property type="molecule type" value="Genomic_DNA"/>
</dbReference>
<keyword evidence="10" id="KW-1185">Reference proteome</keyword>
<dbReference type="SUPFAM" id="SSF81271">
    <property type="entry name" value="TGS-like"/>
    <property type="match status" value="1"/>
</dbReference>
<evidence type="ECO:0000256" key="1">
    <source>
        <dbReference type="ARBA" id="ARBA00001946"/>
    </source>
</evidence>
<dbReference type="InterPro" id="IPR012676">
    <property type="entry name" value="TGS-like"/>
</dbReference>
<evidence type="ECO:0000259" key="8">
    <source>
        <dbReference type="PROSITE" id="PS51880"/>
    </source>
</evidence>
<keyword evidence="5" id="KW-0460">Magnesium</keyword>
<dbReference type="HOGENOM" id="CLU_018395_0_1_14"/>
<dbReference type="Proteomes" id="UP000000528">
    <property type="component" value="Chromosome"/>
</dbReference>
<dbReference type="Pfam" id="PF06071">
    <property type="entry name" value="YchF-GTPase_C"/>
    <property type="match status" value="1"/>
</dbReference>
<dbReference type="NCBIfam" id="TIGR00092">
    <property type="entry name" value="redox-regulated ATPase YchF"/>
    <property type="match status" value="1"/>
</dbReference>
<dbReference type="HAMAP" id="MF_00944">
    <property type="entry name" value="YchF_OLA1_ATPase"/>
    <property type="match status" value="1"/>
</dbReference>
<dbReference type="InterPro" id="IPR004095">
    <property type="entry name" value="TGS"/>
</dbReference>
<keyword evidence="3 6" id="KW-0547">Nucleotide-binding</keyword>
<feature type="domain" description="OBG-type G" evidence="7">
    <location>
        <begin position="4"/>
        <end position="261"/>
    </location>
</feature>
<reference evidence="9 10" key="1">
    <citation type="journal article" date="2001" name="Nucleic Acids Res.">
        <title>The complete genome sequence of the murine respiratory pathogen Mycoplasma pulmonis.</title>
        <authorList>
            <person name="Chambaud I."/>
            <person name="Heilig R."/>
            <person name="Ferris S."/>
            <person name="Barbe V."/>
            <person name="Samson D."/>
            <person name="Galisson F."/>
            <person name="Moszer I."/>
            <person name="Dybvig K."/>
            <person name="Wroblewski H."/>
            <person name="Viari A."/>
            <person name="Rocha E.P.C."/>
            <person name="Blanchard A."/>
        </authorList>
    </citation>
    <scope>NUCLEOTIDE SEQUENCE [LARGE SCALE GENOMIC DNA]</scope>
    <source>
        <strain evidence="9 10">UAB CTIP</strain>
    </source>
</reference>
<dbReference type="Gene3D" id="3.10.20.30">
    <property type="match status" value="1"/>
</dbReference>
<dbReference type="PROSITE" id="PS51880">
    <property type="entry name" value="TGS"/>
    <property type="match status" value="1"/>
</dbReference>
<dbReference type="GO" id="GO:0016887">
    <property type="term" value="F:ATP hydrolysis activity"/>
    <property type="evidence" value="ECO:0007669"/>
    <property type="project" value="UniProtKB-UniRule"/>
</dbReference>
<dbReference type="GO" id="GO:0005737">
    <property type="term" value="C:cytoplasm"/>
    <property type="evidence" value="ECO:0007669"/>
    <property type="project" value="TreeGrafter"/>
</dbReference>
<dbReference type="GO" id="GO:0005524">
    <property type="term" value="F:ATP binding"/>
    <property type="evidence" value="ECO:0007669"/>
    <property type="project" value="UniProtKB-UniRule"/>
</dbReference>
<dbReference type="InterPro" id="IPR013029">
    <property type="entry name" value="YchF_C"/>
</dbReference>
<dbReference type="Gene3D" id="3.40.50.300">
    <property type="entry name" value="P-loop containing nucleotide triphosphate hydrolases"/>
    <property type="match status" value="1"/>
</dbReference>
<dbReference type="Gene3D" id="1.10.150.300">
    <property type="entry name" value="TGS-like domain"/>
    <property type="match status" value="1"/>
</dbReference>
<dbReference type="InterPro" id="IPR041706">
    <property type="entry name" value="YchF_N"/>
</dbReference>
<keyword evidence="4 6" id="KW-0067">ATP-binding</keyword>
<dbReference type="InterPro" id="IPR004396">
    <property type="entry name" value="ATPase_YchF/OLA1"/>
</dbReference>
<dbReference type="InterPro" id="IPR012675">
    <property type="entry name" value="Beta-grasp_dom_sf"/>
</dbReference>
<keyword evidence="2" id="KW-0479">Metal-binding</keyword>
<evidence type="ECO:0000256" key="6">
    <source>
        <dbReference type="HAMAP-Rule" id="MF_00944"/>
    </source>
</evidence>
<evidence type="ECO:0000256" key="2">
    <source>
        <dbReference type="ARBA" id="ARBA00022723"/>
    </source>
</evidence>
<comment type="cofactor">
    <cofactor evidence="1">
        <name>Mg(2+)</name>
        <dbReference type="ChEBI" id="CHEBI:18420"/>
    </cofactor>
</comment>
<organism evidence="10">
    <name type="scientific">Mycoplasmopsis pulmonis (strain UAB CTIP)</name>
    <name type="common">Mycoplasma pulmonis</name>
    <dbReference type="NCBI Taxonomy" id="272635"/>
    <lineage>
        <taxon>Bacteria</taxon>
        <taxon>Bacillati</taxon>
        <taxon>Mycoplasmatota</taxon>
        <taxon>Mycoplasmoidales</taxon>
        <taxon>Metamycoplasmataceae</taxon>
        <taxon>Mycoplasmopsis</taxon>
    </lineage>
</organism>
<dbReference type="GO" id="GO:0005525">
    <property type="term" value="F:GTP binding"/>
    <property type="evidence" value="ECO:0007669"/>
    <property type="project" value="InterPro"/>
</dbReference>
<dbReference type="FunFam" id="1.10.150.300:FF:000001">
    <property type="entry name" value="Ribosome-binding ATPase YchF"/>
    <property type="match status" value="1"/>
</dbReference>
<accession>Q98R45</accession>
<dbReference type="FunFam" id="3.10.20.30:FF:000001">
    <property type="entry name" value="Ribosome-binding ATPase YchF"/>
    <property type="match status" value="1"/>
</dbReference>
<dbReference type="eggNOG" id="COG0012">
    <property type="taxonomic scope" value="Bacteria"/>
</dbReference>
<comment type="similarity">
    <text evidence="6">Belongs to the TRAFAC class OBG-HflX-like GTPase superfamily. OBG GTPase family. YchF/OLA1 subfamily.</text>
</comment>
<feature type="domain" description="TGS" evidence="8">
    <location>
        <begin position="284"/>
        <end position="367"/>
    </location>
</feature>
<comment type="function">
    <text evidence="6">ATPase that binds to both the 70S ribosome and the 50S ribosomal subunit in a nucleotide-independent manner.</text>
</comment>
<evidence type="ECO:0000313" key="9">
    <source>
        <dbReference type="EMBL" id="CAC13338.1"/>
    </source>
</evidence>
<protein>
    <recommendedName>
        <fullName evidence="6">Ribosome-binding ATPase YchF</fullName>
    </recommendedName>
</protein>
<dbReference type="CDD" id="cd04867">
    <property type="entry name" value="TGS_YchF_OLA1"/>
    <property type="match status" value="1"/>
</dbReference>
<dbReference type="STRING" id="272635.gene:17576750"/>
<gene>
    <name evidence="6" type="primary">ychF</name>
    <name evidence="9" type="ordered locus">MYPU_1650</name>
</gene>
<dbReference type="PROSITE" id="PS51710">
    <property type="entry name" value="G_OBG"/>
    <property type="match status" value="1"/>
</dbReference>
<dbReference type="CDD" id="cd01900">
    <property type="entry name" value="YchF"/>
    <property type="match status" value="1"/>
</dbReference>
<proteinExistence type="inferred from homology"/>
<sequence>MMSLKAGIVGLPNVGKSSLFSAITKKSVESANYAFTTIEPNIASVELIDKRLQKLAKLANSKKIIYATFDFVDIAGLVAGASKGEGLGNKFLANIREVDAIIHVVRCFENNDVLHVGGKIDPVFDAETINLELILADLQSVENILNRIKKRALSSNDATVKKEYELLNKIKEALSNQKLAISINLNQEEKDLIKSHQLLTMKPQIFVANIGLNDLDNLDKNQNYQKLLKFAQEQNFMTIPICIKIETELSSIENEEEKNEMMQAMNIEDSSINILARKAFELLDLETFFTVGKVEARAWVYKKNSLAPQCAGIIHSDFEKKFIKAEVISYKDFIEAGSEQNAKENGKMRLEGKNYLMQDGDICHFKFGK</sequence>
<dbReference type="InterPro" id="IPR023192">
    <property type="entry name" value="TGS-like_dom_sf"/>
</dbReference>
<evidence type="ECO:0000313" key="10">
    <source>
        <dbReference type="Proteomes" id="UP000000528"/>
    </source>
</evidence>
<dbReference type="InterPro" id="IPR031167">
    <property type="entry name" value="G_OBG"/>
</dbReference>
<dbReference type="PIRSF" id="PIRSF006641">
    <property type="entry name" value="CHP00092"/>
    <property type="match status" value="1"/>
</dbReference>
<dbReference type="AlphaFoldDB" id="Q98R45"/>
<evidence type="ECO:0000256" key="4">
    <source>
        <dbReference type="ARBA" id="ARBA00022840"/>
    </source>
</evidence>
<dbReference type="SUPFAM" id="SSF52540">
    <property type="entry name" value="P-loop containing nucleoside triphosphate hydrolases"/>
    <property type="match status" value="1"/>
</dbReference>
<dbReference type="PANTHER" id="PTHR23305">
    <property type="entry name" value="OBG GTPASE FAMILY"/>
    <property type="match status" value="1"/>
</dbReference>
<evidence type="ECO:0000256" key="3">
    <source>
        <dbReference type="ARBA" id="ARBA00022741"/>
    </source>
</evidence>
<evidence type="ECO:0000259" key="7">
    <source>
        <dbReference type="PROSITE" id="PS51710"/>
    </source>
</evidence>
<dbReference type="InterPro" id="IPR006073">
    <property type="entry name" value="GTP-bd"/>
</dbReference>
<feature type="binding site" evidence="6">
    <location>
        <begin position="13"/>
        <end position="18"/>
    </location>
    <ligand>
        <name>ATP</name>
        <dbReference type="ChEBI" id="CHEBI:30616"/>
    </ligand>
</feature>
<dbReference type="GO" id="GO:0043023">
    <property type="term" value="F:ribosomal large subunit binding"/>
    <property type="evidence" value="ECO:0007669"/>
    <property type="project" value="UniProtKB-UniRule"/>
</dbReference>